<evidence type="ECO:0000313" key="2">
    <source>
        <dbReference type="Proteomes" id="UP000037755"/>
    </source>
</evidence>
<accession>A0A0M9VGP5</accession>
<dbReference type="STRING" id="1202724.AM493_00430"/>
<dbReference type="PATRIC" id="fig|1202724.3.peg.80"/>
<keyword evidence="2" id="KW-1185">Reference proteome</keyword>
<name>A0A0M9VGP5_9FLAO</name>
<sequence>MVAYSQTPAEINKALGLPDSLAYESEIRVYKDRGISNCSQVFRFYKDGKEWKAALYYFFTGGKTNTTDMFINKNLDGVWWDILNTNILYIPDEKEIKYKLEKRSKGRTEEGVNGYFTTHTAISDGTGYEIFIRSFNEQNHINYSNPESYLKIYPGVDELEFIRDLLDIIRTDFNIWKQ</sequence>
<dbReference type="AlphaFoldDB" id="A0A0M9VGP5"/>
<reference evidence="1 2" key="1">
    <citation type="submission" date="2015-08" db="EMBL/GenBank/DDBJ databases">
        <title>Whole genome sequence of Flavobacterium akiainvivens IK-1T, from decaying Wikstroemia oahuensis, an endemic Hawaiian shrub.</title>
        <authorList>
            <person name="Wan X."/>
            <person name="Hou S."/>
            <person name="Saito J."/>
            <person name="Donachie S."/>
        </authorList>
    </citation>
    <scope>NUCLEOTIDE SEQUENCE [LARGE SCALE GENOMIC DNA]</scope>
    <source>
        <strain evidence="1 2">IK-1</strain>
    </source>
</reference>
<organism evidence="1 2">
    <name type="scientific">Flavobacterium akiainvivens</name>
    <dbReference type="NCBI Taxonomy" id="1202724"/>
    <lineage>
        <taxon>Bacteria</taxon>
        <taxon>Pseudomonadati</taxon>
        <taxon>Bacteroidota</taxon>
        <taxon>Flavobacteriia</taxon>
        <taxon>Flavobacteriales</taxon>
        <taxon>Flavobacteriaceae</taxon>
        <taxon>Flavobacterium</taxon>
    </lineage>
</organism>
<comment type="caution">
    <text evidence="1">The sequence shown here is derived from an EMBL/GenBank/DDBJ whole genome shotgun (WGS) entry which is preliminary data.</text>
</comment>
<gene>
    <name evidence="1" type="ORF">AM493_00430</name>
</gene>
<dbReference type="Proteomes" id="UP000037755">
    <property type="component" value="Unassembled WGS sequence"/>
</dbReference>
<protein>
    <submittedName>
        <fullName evidence="1">Uncharacterized protein</fullName>
    </submittedName>
</protein>
<dbReference type="EMBL" id="LIYD01000005">
    <property type="protein sequence ID" value="KOS04676.1"/>
    <property type="molecule type" value="Genomic_DNA"/>
</dbReference>
<proteinExistence type="predicted"/>
<evidence type="ECO:0000313" key="1">
    <source>
        <dbReference type="EMBL" id="KOS04676.1"/>
    </source>
</evidence>